<evidence type="ECO:0000256" key="1">
    <source>
        <dbReference type="ARBA" id="ARBA00022737"/>
    </source>
</evidence>
<dbReference type="InterPro" id="IPR011042">
    <property type="entry name" value="6-blade_b-propeller_TolB-like"/>
</dbReference>
<sequence length="752" mass="76815">MGAIRCRPIGHGAEAGLKSYGLSIYSNTAQVCRSGWLFVPQELPLSYPRTPKLVISALALILPCLLLSACGGGGGDGGGSDGNTPQPQPQPPTAGITLLAGNIGGSGNLDGEGTDARFNGPRGIAVDKQGNVYIADRANFVIRKITAAGTVSTLAGTKGALGSPGDFGINDLNGMAVDSAGNIYVAINQVIRKITPQGAVSTLAGEAGVAGHNDGVGTRAHFDRPSSIAIDASDNIYVADNSNHTVRKISPDGTVSTLAGLPDTAGYTDGIGMAARFFEPNALAFDRNGVLFVVCGDGSIRKITAGGVVSTVVGRNPAYDAVPAVHRSLVVDADGNFLLTRDTENRIQKITPAGATSIFAGGQSDNAGGRADGHADQARFSTPQGLAIDGAGNLLVVDFGNHTVRKITPQLVVSTWAGMARQSGGADGNGAAARFNRPAALMSDADRNIYVAEIRDSTIRKISRSGDVTTFAGVAGSEGATDGQGSAARFKRPYDIDIDATGNLYVADSGNAAIRKISPGGLVSTVFVSTLAPKGNGPTPENTYHGPGGLEVDSVGNIYFADYYHAEVNTSSALIRKIAPSGNVTTVAGRQGGYGNVDGIGSAATFRVPGEMVSDQAGNLYVLDEYNGNIRKISSTGVVSTLAGNTGEQGIPLDTLPPGSEDGIGSQAGFNFPSSITMDETGNLYVADAGNHVIRKITPSGVVSTVAGTPGQRGNRIGPLPGKLDSPIGIHYLGERRFAVSSGAAILILTLP</sequence>
<dbReference type="AlphaFoldDB" id="A0A516SFX2"/>
<feature type="repeat" description="NHL" evidence="2">
    <location>
        <begin position="664"/>
        <end position="700"/>
    </location>
</feature>
<dbReference type="Pfam" id="PF01436">
    <property type="entry name" value="NHL"/>
    <property type="match status" value="2"/>
</dbReference>
<evidence type="ECO:0000256" key="3">
    <source>
        <dbReference type="SAM" id="MobiDB-lite"/>
    </source>
</evidence>
<dbReference type="KEGG" id="cari:FNU76_12160"/>
<accession>A0A516SFX2</accession>
<dbReference type="Proteomes" id="UP000317550">
    <property type="component" value="Chromosome"/>
</dbReference>
<feature type="region of interest" description="Disordered" evidence="3">
    <location>
        <begin position="76"/>
        <end position="95"/>
    </location>
</feature>
<evidence type="ECO:0000256" key="2">
    <source>
        <dbReference type="PROSITE-ProRule" id="PRU00504"/>
    </source>
</evidence>
<dbReference type="OrthoDB" id="5116373at2"/>
<dbReference type="EMBL" id="CP041730">
    <property type="protein sequence ID" value="QDQ27054.1"/>
    <property type="molecule type" value="Genomic_DNA"/>
</dbReference>
<keyword evidence="6" id="KW-1185">Reference proteome</keyword>
<dbReference type="InterPro" id="IPR056822">
    <property type="entry name" value="TEN_NHL"/>
</dbReference>
<dbReference type="PANTHER" id="PTHR13833:SF71">
    <property type="entry name" value="NHL DOMAIN-CONTAINING PROTEIN"/>
    <property type="match status" value="1"/>
</dbReference>
<dbReference type="Pfam" id="PF25021">
    <property type="entry name" value="TEN_NHL"/>
    <property type="match status" value="2"/>
</dbReference>
<dbReference type="InterPro" id="IPR001258">
    <property type="entry name" value="NHL_repeat"/>
</dbReference>
<evidence type="ECO:0000259" key="4">
    <source>
        <dbReference type="Pfam" id="PF25021"/>
    </source>
</evidence>
<reference evidence="6" key="1">
    <citation type="submission" date="2019-07" db="EMBL/GenBank/DDBJ databases">
        <title>Chitinimonas sp. nov., isolated from Ny-Alesund, arctica soil.</title>
        <authorList>
            <person name="Xu Q."/>
            <person name="Peng F."/>
        </authorList>
    </citation>
    <scope>NUCLEOTIDE SEQUENCE [LARGE SCALE GENOMIC DNA]</scope>
    <source>
        <strain evidence="6">R3-44</strain>
    </source>
</reference>
<evidence type="ECO:0000313" key="5">
    <source>
        <dbReference type="EMBL" id="QDQ27054.1"/>
    </source>
</evidence>
<proteinExistence type="predicted"/>
<dbReference type="SUPFAM" id="SSF101898">
    <property type="entry name" value="NHL repeat"/>
    <property type="match status" value="2"/>
</dbReference>
<feature type="repeat" description="NHL" evidence="2">
    <location>
        <begin position="373"/>
        <end position="410"/>
    </location>
</feature>
<dbReference type="Gene3D" id="2.120.10.30">
    <property type="entry name" value="TolB, C-terminal domain"/>
    <property type="match status" value="7"/>
</dbReference>
<evidence type="ECO:0000313" key="6">
    <source>
        <dbReference type="Proteomes" id="UP000317550"/>
    </source>
</evidence>
<dbReference type="PANTHER" id="PTHR13833">
    <property type="match status" value="1"/>
</dbReference>
<feature type="domain" description="Teneurin NHL" evidence="4">
    <location>
        <begin position="111"/>
        <end position="159"/>
    </location>
</feature>
<dbReference type="PROSITE" id="PS51125">
    <property type="entry name" value="NHL"/>
    <property type="match status" value="4"/>
</dbReference>
<gene>
    <name evidence="5" type="ORF">FNU76_12160</name>
</gene>
<feature type="repeat" description="NHL" evidence="2">
    <location>
        <begin position="106"/>
        <end position="148"/>
    </location>
</feature>
<protein>
    <recommendedName>
        <fullName evidence="4">Teneurin NHL domain-containing protein</fullName>
    </recommendedName>
</protein>
<name>A0A516SFX2_9NEIS</name>
<feature type="domain" description="Teneurin NHL" evidence="4">
    <location>
        <begin position="532"/>
        <end position="716"/>
    </location>
</feature>
<feature type="repeat" description="NHL" evidence="2">
    <location>
        <begin position="217"/>
        <end position="252"/>
    </location>
</feature>
<organism evidence="5 6">
    <name type="scientific">Chitinimonas arctica</name>
    <dbReference type="NCBI Taxonomy" id="2594795"/>
    <lineage>
        <taxon>Bacteria</taxon>
        <taxon>Pseudomonadati</taxon>
        <taxon>Pseudomonadota</taxon>
        <taxon>Betaproteobacteria</taxon>
        <taxon>Neisseriales</taxon>
        <taxon>Chitinibacteraceae</taxon>
        <taxon>Chitinimonas</taxon>
    </lineage>
</organism>
<keyword evidence="1" id="KW-0677">Repeat</keyword>